<comment type="caution">
    <text evidence="2">The sequence shown here is derived from an EMBL/GenBank/DDBJ whole genome shotgun (WGS) entry which is preliminary data.</text>
</comment>
<evidence type="ECO:0000256" key="1">
    <source>
        <dbReference type="SAM" id="Phobius"/>
    </source>
</evidence>
<reference evidence="2 3" key="1">
    <citation type="submission" date="2021-06" db="EMBL/GenBank/DDBJ databases">
        <title>Caerostris extrusa draft genome.</title>
        <authorList>
            <person name="Kono N."/>
            <person name="Arakawa K."/>
        </authorList>
    </citation>
    <scope>NUCLEOTIDE SEQUENCE [LARGE SCALE GENOMIC DNA]</scope>
</reference>
<keyword evidence="1" id="KW-1133">Transmembrane helix</keyword>
<sequence length="165" mass="18824">MVVFYLILDPHFFSTVGRTLSAKSKRRSLQEGGLYVRPPVLCVPPKHEVFALQHANELRIALQNDSRSILYTWKEVHTCHLSSNIFQESVLVWEEGMFLNRRNDLNVLLLGTFKSSTGVTCFILLFACVLSQLAILLFCKQIKLSSDLPSSCTSYLKRKTLVQME</sequence>
<protein>
    <submittedName>
        <fullName evidence="2">Uncharacterized protein</fullName>
    </submittedName>
</protein>
<gene>
    <name evidence="2" type="ORF">CEXT_461471</name>
</gene>
<keyword evidence="3" id="KW-1185">Reference proteome</keyword>
<accession>A0AAV4Q754</accession>
<dbReference type="EMBL" id="BPLR01005683">
    <property type="protein sequence ID" value="GIY04197.1"/>
    <property type="molecule type" value="Genomic_DNA"/>
</dbReference>
<proteinExistence type="predicted"/>
<keyword evidence="1" id="KW-0472">Membrane</keyword>
<evidence type="ECO:0000313" key="2">
    <source>
        <dbReference type="EMBL" id="GIY04197.1"/>
    </source>
</evidence>
<name>A0AAV4Q754_CAEEX</name>
<dbReference type="AlphaFoldDB" id="A0AAV4Q754"/>
<dbReference type="Proteomes" id="UP001054945">
    <property type="component" value="Unassembled WGS sequence"/>
</dbReference>
<evidence type="ECO:0000313" key="3">
    <source>
        <dbReference type="Proteomes" id="UP001054945"/>
    </source>
</evidence>
<keyword evidence="1" id="KW-0812">Transmembrane</keyword>
<feature type="transmembrane region" description="Helical" evidence="1">
    <location>
        <begin position="117"/>
        <end position="139"/>
    </location>
</feature>
<organism evidence="2 3">
    <name type="scientific">Caerostris extrusa</name>
    <name type="common">Bark spider</name>
    <name type="synonym">Caerostris bankana</name>
    <dbReference type="NCBI Taxonomy" id="172846"/>
    <lineage>
        <taxon>Eukaryota</taxon>
        <taxon>Metazoa</taxon>
        <taxon>Ecdysozoa</taxon>
        <taxon>Arthropoda</taxon>
        <taxon>Chelicerata</taxon>
        <taxon>Arachnida</taxon>
        <taxon>Araneae</taxon>
        <taxon>Araneomorphae</taxon>
        <taxon>Entelegynae</taxon>
        <taxon>Araneoidea</taxon>
        <taxon>Araneidae</taxon>
        <taxon>Caerostris</taxon>
    </lineage>
</organism>